<dbReference type="InterPro" id="IPR036890">
    <property type="entry name" value="HATPase_C_sf"/>
</dbReference>
<dbReference type="Pfam" id="PF02518">
    <property type="entry name" value="HATPase_c"/>
    <property type="match status" value="1"/>
</dbReference>
<dbReference type="InterPro" id="IPR000014">
    <property type="entry name" value="PAS"/>
</dbReference>
<organism evidence="19 20">
    <name type="scientific">Mariprofundus ferrinatatus</name>
    <dbReference type="NCBI Taxonomy" id="1921087"/>
    <lineage>
        <taxon>Bacteria</taxon>
        <taxon>Pseudomonadati</taxon>
        <taxon>Pseudomonadota</taxon>
        <taxon>Candidatius Mariprofundia</taxon>
        <taxon>Mariprofundales</taxon>
        <taxon>Mariprofundaceae</taxon>
        <taxon>Mariprofundus</taxon>
    </lineage>
</organism>
<feature type="transmembrane region" description="Helical" evidence="14">
    <location>
        <begin position="339"/>
        <end position="360"/>
    </location>
</feature>
<dbReference type="InterPro" id="IPR029151">
    <property type="entry name" value="Sensor-like_sf"/>
</dbReference>
<evidence type="ECO:0000313" key="19">
    <source>
        <dbReference type="EMBL" id="ATX81344.1"/>
    </source>
</evidence>
<evidence type="ECO:0000256" key="1">
    <source>
        <dbReference type="ARBA" id="ARBA00000085"/>
    </source>
</evidence>
<dbReference type="InterPro" id="IPR048760">
    <property type="entry name" value="VP0354-like_sensor_dom"/>
</dbReference>
<dbReference type="InterPro" id="IPR001610">
    <property type="entry name" value="PAC"/>
</dbReference>
<dbReference type="RefSeq" id="WP_100264820.1">
    <property type="nucleotide sequence ID" value="NZ_CP018800.1"/>
</dbReference>
<dbReference type="SUPFAM" id="SSF47384">
    <property type="entry name" value="Homodimeric domain of signal transducing histidine kinase"/>
    <property type="match status" value="1"/>
</dbReference>
<dbReference type="PROSITE" id="PS50113">
    <property type="entry name" value="PAC"/>
    <property type="match status" value="2"/>
</dbReference>
<reference evidence="19 20" key="1">
    <citation type="submission" date="2016-12" db="EMBL/GenBank/DDBJ databases">
        <title>Isolation and genomic insights into novel planktonic Zetaproteobacteria from stratified waters of the Chesapeake Bay.</title>
        <authorList>
            <person name="McAllister S.M."/>
            <person name="Kato S."/>
            <person name="Chan C.S."/>
            <person name="Chiu B.K."/>
            <person name="Field E.K."/>
        </authorList>
    </citation>
    <scope>NUCLEOTIDE SEQUENCE [LARGE SCALE GENOMIC DNA]</scope>
    <source>
        <strain evidence="19 20">CP-8</strain>
    </source>
</reference>
<dbReference type="Pfam" id="PF00072">
    <property type="entry name" value="Response_reg"/>
    <property type="match status" value="1"/>
</dbReference>
<evidence type="ECO:0000256" key="6">
    <source>
        <dbReference type="ARBA" id="ARBA00022679"/>
    </source>
</evidence>
<dbReference type="SMART" id="SM00091">
    <property type="entry name" value="PAS"/>
    <property type="match status" value="2"/>
</dbReference>
<dbReference type="SUPFAM" id="SSF103190">
    <property type="entry name" value="Sensory domain-like"/>
    <property type="match status" value="2"/>
</dbReference>
<dbReference type="PROSITE" id="PS50110">
    <property type="entry name" value="RESPONSE_REGULATORY"/>
    <property type="match status" value="1"/>
</dbReference>
<dbReference type="OrthoDB" id="5287173at2"/>
<keyword evidence="12" id="KW-0902">Two-component regulatory system</keyword>
<keyword evidence="20" id="KW-1185">Reference proteome</keyword>
<name>A0A2K8L8U2_9PROT</name>
<evidence type="ECO:0000256" key="11">
    <source>
        <dbReference type="ARBA" id="ARBA00022989"/>
    </source>
</evidence>
<dbReference type="SMART" id="SM00387">
    <property type="entry name" value="HATPase_c"/>
    <property type="match status" value="1"/>
</dbReference>
<dbReference type="Gene3D" id="3.40.50.2300">
    <property type="match status" value="1"/>
</dbReference>
<accession>A0A2K8L8U2</accession>
<sequence length="1003" mass="113746">MVSSDSNGHRQSAAFSLSGRTIRYFLLTFFPIAMLIAAVGFSIYYLEAKNRVKVLIEQNRSMIERQREAIIHDFDLILSDVVYLAAQSELSDAFGERGPEALEDIAHEYMVFSQSKKIYDQVRFIDNEGMERIRINFNDGLASVVPAEQLQSKQNRYYFTKAINLKPGEVYISRFDLNMEHGEVEVPHKPMIRFSAPVFTEDGSRLGIVVVNYLGNQLLEHFVKIHARNPHLSHLVDSNGYWLHSNPHGLAWGFMFKDRRDVRFQRDHPEAWREISSKLRGHIENKMGVYCYSTVDIFSDEEKNPESRYKSDTGNWKIIAYNPTAEIEAMLASTRHRTFLWGGVALLIAAFISLALARAVSRRIDAERAAYLSEIRINEAVRIALDSVISIDHEGRIIEFNKAAEDTFGYRKEEIIGQTIQESIIPDRFRAKHLRGMRKHLDAEKPLAINKRIEAMAQHRDGHEFPIELSISPIKTEDSPIFTAFIRDLSEKRQSEEKILKLSKAIEHAGESIMITDKDGSIEYVNPAFCKITGFSVDEAIGNNPRILNSGEHPAEYFQEMWDTILGRKTWQRRIVVKRKEGSQFPAILTISPIFDSEGNISHFVGLHQSIEDYEALEERFHQAQKMEAIGTLVGGIAHDFNNTLAGITGNLYLLKKKTKVQPEIIKRLETIENLSFRASDMIQQLLSFSRRTIVQMKPLNLPPFIKETAKLHKVSIPENITLEYQVGSEAIYVRADLNQLQQVMVNLLNNARDAVQDRDDPRITISLKRYSASKAFRHEHPEVDTQDFALISVADNGSGINENDLDLIFDPFFTTKDVGKGTGLGLSMVYGTVQTHGGVITVKSKTGKGSRFDIYLPVVDSEPAEQHAQSGHEPSIEKGEGETILVVDDDEVLITTVQEIVEGMGYRVLTANNGIEAVELFRSHNRTIRLVVLDLVMPRLGGVEALLEMRKIDPDIPCIFTTGYDQQKVMNTEKVNGVEVLRKPYEVTELGRLISEKLKKGQ</sequence>
<dbReference type="GO" id="GO:0000155">
    <property type="term" value="F:phosphorelay sensor kinase activity"/>
    <property type="evidence" value="ECO:0007669"/>
    <property type="project" value="InterPro"/>
</dbReference>
<dbReference type="SUPFAM" id="SSF55785">
    <property type="entry name" value="PYP-like sensor domain (PAS domain)"/>
    <property type="match status" value="2"/>
</dbReference>
<dbReference type="SUPFAM" id="SSF55874">
    <property type="entry name" value="ATPase domain of HSP90 chaperone/DNA topoisomerase II/histidine kinase"/>
    <property type="match status" value="1"/>
</dbReference>
<feature type="domain" description="PAS" evidence="17">
    <location>
        <begin position="373"/>
        <end position="427"/>
    </location>
</feature>
<dbReference type="AlphaFoldDB" id="A0A2K8L8U2"/>
<evidence type="ECO:0000256" key="14">
    <source>
        <dbReference type="SAM" id="Phobius"/>
    </source>
</evidence>
<dbReference type="Pfam" id="PF00512">
    <property type="entry name" value="HisKA"/>
    <property type="match status" value="1"/>
</dbReference>
<evidence type="ECO:0000259" key="18">
    <source>
        <dbReference type="PROSITE" id="PS50113"/>
    </source>
</evidence>
<dbReference type="GO" id="GO:0005524">
    <property type="term" value="F:ATP binding"/>
    <property type="evidence" value="ECO:0007669"/>
    <property type="project" value="UniProtKB-KW"/>
</dbReference>
<evidence type="ECO:0000256" key="8">
    <source>
        <dbReference type="ARBA" id="ARBA00022741"/>
    </source>
</evidence>
<dbReference type="InterPro" id="IPR001789">
    <property type="entry name" value="Sig_transdc_resp-reg_receiver"/>
</dbReference>
<evidence type="ECO:0000256" key="9">
    <source>
        <dbReference type="ARBA" id="ARBA00022777"/>
    </source>
</evidence>
<feature type="domain" description="PAC" evidence="18">
    <location>
        <begin position="451"/>
        <end position="501"/>
    </location>
</feature>
<dbReference type="EC" id="2.7.13.3" evidence="3"/>
<keyword evidence="6" id="KW-0808">Transferase</keyword>
<evidence type="ECO:0000256" key="13">
    <source>
        <dbReference type="PROSITE-ProRule" id="PRU00169"/>
    </source>
</evidence>
<evidence type="ECO:0000256" key="12">
    <source>
        <dbReference type="ARBA" id="ARBA00023012"/>
    </source>
</evidence>
<dbReference type="PROSITE" id="PS50109">
    <property type="entry name" value="HIS_KIN"/>
    <property type="match status" value="1"/>
</dbReference>
<evidence type="ECO:0000256" key="7">
    <source>
        <dbReference type="ARBA" id="ARBA00022692"/>
    </source>
</evidence>
<dbReference type="InterPro" id="IPR005467">
    <property type="entry name" value="His_kinase_dom"/>
</dbReference>
<dbReference type="SUPFAM" id="SSF52172">
    <property type="entry name" value="CheY-like"/>
    <property type="match status" value="1"/>
</dbReference>
<keyword evidence="10" id="KW-0067">ATP-binding</keyword>
<evidence type="ECO:0000259" key="16">
    <source>
        <dbReference type="PROSITE" id="PS50110"/>
    </source>
</evidence>
<dbReference type="Gene3D" id="3.30.450.20">
    <property type="entry name" value="PAS domain"/>
    <property type="match status" value="4"/>
</dbReference>
<dbReference type="SMART" id="SM00448">
    <property type="entry name" value="REC"/>
    <property type="match status" value="1"/>
</dbReference>
<keyword evidence="5 13" id="KW-0597">Phosphoprotein</keyword>
<gene>
    <name evidence="19" type="ORF">Ga0123462_0469</name>
</gene>
<protein>
    <recommendedName>
        <fullName evidence="3">histidine kinase</fullName>
        <ecNumber evidence="3">2.7.13.3</ecNumber>
    </recommendedName>
</protein>
<dbReference type="CDD" id="cd00130">
    <property type="entry name" value="PAS"/>
    <property type="match status" value="2"/>
</dbReference>
<dbReference type="Gene3D" id="1.10.287.130">
    <property type="match status" value="1"/>
</dbReference>
<dbReference type="Pfam" id="PF21623">
    <property type="entry name" value="HK_sensor_dom_bact"/>
    <property type="match status" value="1"/>
</dbReference>
<dbReference type="Proteomes" id="UP000231637">
    <property type="component" value="Chromosome"/>
</dbReference>
<keyword evidence="9" id="KW-0418">Kinase</keyword>
<dbReference type="GO" id="GO:0005886">
    <property type="term" value="C:plasma membrane"/>
    <property type="evidence" value="ECO:0007669"/>
    <property type="project" value="UniProtKB-SubCell"/>
</dbReference>
<evidence type="ECO:0000313" key="20">
    <source>
        <dbReference type="Proteomes" id="UP000231637"/>
    </source>
</evidence>
<dbReference type="CDD" id="cd00082">
    <property type="entry name" value="HisKA"/>
    <property type="match status" value="1"/>
</dbReference>
<evidence type="ECO:0000256" key="5">
    <source>
        <dbReference type="ARBA" id="ARBA00022553"/>
    </source>
</evidence>
<dbReference type="Pfam" id="PF13426">
    <property type="entry name" value="PAS_9"/>
    <property type="match status" value="2"/>
</dbReference>
<dbReference type="PANTHER" id="PTHR43065:SF42">
    <property type="entry name" value="TWO-COMPONENT SENSOR PPRA"/>
    <property type="match status" value="1"/>
</dbReference>
<dbReference type="InterPro" id="IPR000700">
    <property type="entry name" value="PAS-assoc_C"/>
</dbReference>
<dbReference type="KEGG" id="mfn:Ga0123462_0469"/>
<keyword evidence="4" id="KW-1003">Cell membrane</keyword>
<comment type="subcellular location">
    <subcellularLocation>
        <location evidence="2">Cell membrane</location>
        <topology evidence="2">Multi-pass membrane protein</topology>
    </subcellularLocation>
</comment>
<dbReference type="InterPro" id="IPR036097">
    <property type="entry name" value="HisK_dim/P_sf"/>
</dbReference>
<dbReference type="InterPro" id="IPR035965">
    <property type="entry name" value="PAS-like_dom_sf"/>
</dbReference>
<dbReference type="CDD" id="cd18773">
    <property type="entry name" value="PDC1_HK_sensor"/>
    <property type="match status" value="1"/>
</dbReference>
<feature type="domain" description="Histidine kinase" evidence="15">
    <location>
        <begin position="636"/>
        <end position="861"/>
    </location>
</feature>
<keyword evidence="8" id="KW-0547">Nucleotide-binding</keyword>
<evidence type="ECO:0000259" key="15">
    <source>
        <dbReference type="PROSITE" id="PS50109"/>
    </source>
</evidence>
<dbReference type="EMBL" id="CP018800">
    <property type="protein sequence ID" value="ATX81344.1"/>
    <property type="molecule type" value="Genomic_DNA"/>
</dbReference>
<feature type="transmembrane region" description="Helical" evidence="14">
    <location>
        <begin position="24"/>
        <end position="46"/>
    </location>
</feature>
<dbReference type="InterPro" id="IPR003594">
    <property type="entry name" value="HATPase_dom"/>
</dbReference>
<dbReference type="PANTHER" id="PTHR43065">
    <property type="entry name" value="SENSOR HISTIDINE KINASE"/>
    <property type="match status" value="1"/>
</dbReference>
<dbReference type="InterPro" id="IPR003661">
    <property type="entry name" value="HisK_dim/P_dom"/>
</dbReference>
<feature type="domain" description="PAS" evidence="17">
    <location>
        <begin position="498"/>
        <end position="544"/>
    </location>
</feature>
<keyword evidence="14" id="KW-0472">Membrane</keyword>
<dbReference type="PRINTS" id="PR00344">
    <property type="entry name" value="BCTRLSENSOR"/>
</dbReference>
<dbReference type="InterPro" id="IPR004358">
    <property type="entry name" value="Sig_transdc_His_kin-like_C"/>
</dbReference>
<evidence type="ECO:0000256" key="4">
    <source>
        <dbReference type="ARBA" id="ARBA00022475"/>
    </source>
</evidence>
<feature type="modified residue" description="4-aspartylphosphate" evidence="13">
    <location>
        <position position="935"/>
    </location>
</feature>
<comment type="catalytic activity">
    <reaction evidence="1">
        <text>ATP + protein L-histidine = ADP + protein N-phospho-L-histidine.</text>
        <dbReference type="EC" id="2.7.13.3"/>
    </reaction>
</comment>
<evidence type="ECO:0000256" key="3">
    <source>
        <dbReference type="ARBA" id="ARBA00012438"/>
    </source>
</evidence>
<dbReference type="Gene3D" id="3.30.565.10">
    <property type="entry name" value="Histidine kinase-like ATPase, C-terminal domain"/>
    <property type="match status" value="1"/>
</dbReference>
<dbReference type="InterPro" id="IPR011006">
    <property type="entry name" value="CheY-like_superfamily"/>
</dbReference>
<keyword evidence="11 14" id="KW-1133">Transmembrane helix</keyword>
<evidence type="ECO:0000256" key="10">
    <source>
        <dbReference type="ARBA" id="ARBA00022840"/>
    </source>
</evidence>
<keyword evidence="7 14" id="KW-0812">Transmembrane</keyword>
<dbReference type="SMART" id="SM00086">
    <property type="entry name" value="PAC"/>
    <property type="match status" value="2"/>
</dbReference>
<evidence type="ECO:0000259" key="17">
    <source>
        <dbReference type="PROSITE" id="PS50112"/>
    </source>
</evidence>
<feature type="domain" description="PAC" evidence="18">
    <location>
        <begin position="569"/>
        <end position="623"/>
    </location>
</feature>
<dbReference type="NCBIfam" id="TIGR00229">
    <property type="entry name" value="sensory_box"/>
    <property type="match status" value="2"/>
</dbReference>
<dbReference type="PROSITE" id="PS50112">
    <property type="entry name" value="PAS"/>
    <property type="match status" value="2"/>
</dbReference>
<proteinExistence type="predicted"/>
<evidence type="ECO:0000256" key="2">
    <source>
        <dbReference type="ARBA" id="ARBA00004651"/>
    </source>
</evidence>
<feature type="domain" description="Response regulatory" evidence="16">
    <location>
        <begin position="884"/>
        <end position="999"/>
    </location>
</feature>